<evidence type="ECO:0000256" key="3">
    <source>
        <dbReference type="SAM" id="Phobius"/>
    </source>
</evidence>
<dbReference type="EMBL" id="CAIX01000090">
    <property type="protein sequence ID" value="CCI45140.1"/>
    <property type="molecule type" value="Genomic_DNA"/>
</dbReference>
<protein>
    <recommendedName>
        <fullName evidence="9">CNNM transmembrane domain-containing protein</fullName>
    </recommendedName>
</protein>
<feature type="transmembrane region" description="Helical" evidence="3">
    <location>
        <begin position="193"/>
        <end position="212"/>
    </location>
</feature>
<dbReference type="InterPro" id="IPR002550">
    <property type="entry name" value="CNNM"/>
</dbReference>
<evidence type="ECO:0000259" key="5">
    <source>
        <dbReference type="PROSITE" id="PS51371"/>
    </source>
</evidence>
<dbReference type="Gene3D" id="3.10.580.10">
    <property type="entry name" value="CBS-domain"/>
    <property type="match status" value="1"/>
</dbReference>
<evidence type="ECO:0000256" key="2">
    <source>
        <dbReference type="PROSITE-ProRule" id="PRU01193"/>
    </source>
</evidence>
<keyword evidence="2 3" id="KW-0472">Membrane</keyword>
<evidence type="ECO:0000313" key="7">
    <source>
        <dbReference type="EMBL" id="CCI45140.1"/>
    </source>
</evidence>
<proteinExistence type="predicted"/>
<organism evidence="7 8">
    <name type="scientific">Albugo candida</name>
    <dbReference type="NCBI Taxonomy" id="65357"/>
    <lineage>
        <taxon>Eukaryota</taxon>
        <taxon>Sar</taxon>
        <taxon>Stramenopiles</taxon>
        <taxon>Oomycota</taxon>
        <taxon>Peronosporomycetes</taxon>
        <taxon>Albuginales</taxon>
        <taxon>Albuginaceae</taxon>
        <taxon>Albugo</taxon>
    </lineage>
</organism>
<dbReference type="PROSITE" id="PS51846">
    <property type="entry name" value="CNNM"/>
    <property type="match status" value="1"/>
</dbReference>
<dbReference type="InParanoid" id="A0A024GF21"/>
<feature type="chain" id="PRO_5001532377" description="CNNM transmembrane domain-containing protein" evidence="4">
    <location>
        <begin position="18"/>
        <end position="598"/>
    </location>
</feature>
<evidence type="ECO:0000256" key="1">
    <source>
        <dbReference type="PROSITE-ProRule" id="PRU00703"/>
    </source>
</evidence>
<dbReference type="GO" id="GO:0010960">
    <property type="term" value="P:magnesium ion homeostasis"/>
    <property type="evidence" value="ECO:0007669"/>
    <property type="project" value="InterPro"/>
</dbReference>
<accession>A0A024GF21</accession>
<keyword evidence="1" id="KW-0129">CBS domain</keyword>
<evidence type="ECO:0000256" key="4">
    <source>
        <dbReference type="SAM" id="SignalP"/>
    </source>
</evidence>
<dbReference type="PANTHER" id="PTHR12064:SF94">
    <property type="entry name" value="UNEXTENDED PROTEIN"/>
    <property type="match status" value="1"/>
</dbReference>
<keyword evidence="4" id="KW-0732">Signal</keyword>
<dbReference type="PROSITE" id="PS51371">
    <property type="entry name" value="CBS"/>
    <property type="match status" value="1"/>
</dbReference>
<dbReference type="InterPro" id="IPR045095">
    <property type="entry name" value="ACDP"/>
</dbReference>
<sequence>MHFAAIIICCVHGLSYGSTSDVVSQQISDLGRVKAYPDLNGAIFEHMPTNAIEMASGPPQTQDQVNYGQTIGQVLALLSLLVLSGLFAGLGLGLMSLNLTELKILAEVGDDNEASLDEIKRGKAAKSIITIRSKGHLLLTTLLLGSVAVNSLASIVAADLTTGVWGFLVSTALIVIFGEIIPQSLCSKYAVEIGGKSVPFVRFVILLFYVVARPVSMILDHFLGTETDTLLTNNQMRQLIQIHGEEGIIDGDENQLLLAALTHHDRIATDIMTKNDRIYRISISAPTTYYLFDVAVFSMLSLTRFCIHSQAVITTTLLQELRQRGFSRVPIFDESPDDIIGILYLKDLILLDPAKETAVIDVIQRRKRNIVRVDGSCSLNALLEKFKSIGRSSILVEEPKAMKETRGASRLLGIVTMSDVVNALLPGISREKEKKNLAQLSVRSSKSAQHSEWDLNADGMIAVETLAKQLQLSDNIFSAVTSSGSKLSINQLANFLANCEIVHYNANGSDEIILRRNEEISYSLLLLHGRVRMAKGSEIEQDCEIGSVFALDCLKMQDEAYLTDFELKTVPNVSTKCLQIPRVGFRNLLRNDESSPPM</sequence>
<feature type="domain" description="CNNM transmembrane" evidence="6">
    <location>
        <begin position="66"/>
        <end position="253"/>
    </location>
</feature>
<dbReference type="STRING" id="65357.A0A024GF21"/>
<dbReference type="PANTHER" id="PTHR12064">
    <property type="entry name" value="METAL TRANSPORTER CNNM"/>
    <property type="match status" value="1"/>
</dbReference>
<gene>
    <name evidence="7" type="ORF">BN9_060130</name>
</gene>
<dbReference type="InterPro" id="IPR046342">
    <property type="entry name" value="CBS_dom_sf"/>
</dbReference>
<dbReference type="AlphaFoldDB" id="A0A024GF21"/>
<keyword evidence="8" id="KW-1185">Reference proteome</keyword>
<comment type="caution">
    <text evidence="7">The sequence shown here is derived from an EMBL/GenBank/DDBJ whole genome shotgun (WGS) entry which is preliminary data.</text>
</comment>
<feature type="transmembrane region" description="Helical" evidence="3">
    <location>
        <begin position="137"/>
        <end position="158"/>
    </location>
</feature>
<name>A0A024GF21_9STRA</name>
<dbReference type="InterPro" id="IPR000644">
    <property type="entry name" value="CBS_dom"/>
</dbReference>
<reference evidence="7 8" key="1">
    <citation type="submission" date="2012-05" db="EMBL/GenBank/DDBJ databases">
        <title>Recombination and specialization in a pathogen metapopulation.</title>
        <authorList>
            <person name="Gardiner A."/>
            <person name="Kemen E."/>
            <person name="Schultz-Larsen T."/>
            <person name="MacLean D."/>
            <person name="Van Oosterhout C."/>
            <person name="Jones J.D.G."/>
        </authorList>
    </citation>
    <scope>NUCLEOTIDE SEQUENCE [LARGE SCALE GENOMIC DNA]</scope>
    <source>
        <strain evidence="7 8">Ac Nc2</strain>
    </source>
</reference>
<feature type="signal peptide" evidence="4">
    <location>
        <begin position="1"/>
        <end position="17"/>
    </location>
</feature>
<dbReference type="Pfam" id="PF01595">
    <property type="entry name" value="CNNM"/>
    <property type="match status" value="1"/>
</dbReference>
<keyword evidence="2 3" id="KW-0812">Transmembrane</keyword>
<feature type="transmembrane region" description="Helical" evidence="3">
    <location>
        <begin position="164"/>
        <end position="181"/>
    </location>
</feature>
<dbReference type="Proteomes" id="UP000053237">
    <property type="component" value="Unassembled WGS sequence"/>
</dbReference>
<evidence type="ECO:0008006" key="9">
    <source>
        <dbReference type="Google" id="ProtNLM"/>
    </source>
</evidence>
<evidence type="ECO:0000259" key="6">
    <source>
        <dbReference type="PROSITE" id="PS51846"/>
    </source>
</evidence>
<dbReference type="OrthoDB" id="5353557at2759"/>
<feature type="transmembrane region" description="Helical" evidence="3">
    <location>
        <begin position="74"/>
        <end position="95"/>
    </location>
</feature>
<keyword evidence="2 3" id="KW-1133">Transmembrane helix</keyword>
<dbReference type="SUPFAM" id="SSF54631">
    <property type="entry name" value="CBS-domain pair"/>
    <property type="match status" value="1"/>
</dbReference>
<evidence type="ECO:0000313" key="8">
    <source>
        <dbReference type="Proteomes" id="UP000053237"/>
    </source>
</evidence>
<dbReference type="GO" id="GO:0016020">
    <property type="term" value="C:membrane"/>
    <property type="evidence" value="ECO:0007669"/>
    <property type="project" value="UniProtKB-UniRule"/>
</dbReference>
<feature type="domain" description="CBS" evidence="5">
    <location>
        <begin position="366"/>
        <end position="431"/>
    </location>
</feature>